<dbReference type="EMBL" id="JABBNB010000008">
    <property type="protein sequence ID" value="NMO01519.1"/>
    <property type="molecule type" value="Genomic_DNA"/>
</dbReference>
<dbReference type="PROSITE" id="PS00893">
    <property type="entry name" value="NUDIX_BOX"/>
    <property type="match status" value="1"/>
</dbReference>
<evidence type="ECO:0000256" key="8">
    <source>
        <dbReference type="RuleBase" id="RU003476"/>
    </source>
</evidence>
<comment type="cofactor">
    <cofactor evidence="2">
        <name>Mg(2+)</name>
        <dbReference type="ChEBI" id="CHEBI:18420"/>
    </cofactor>
</comment>
<proteinExistence type="inferred from homology"/>
<evidence type="ECO:0000256" key="3">
    <source>
        <dbReference type="ARBA" id="ARBA00005582"/>
    </source>
</evidence>
<keyword evidence="11" id="KW-1185">Reference proteome</keyword>
<dbReference type="Pfam" id="PF00293">
    <property type="entry name" value="NUDIX"/>
    <property type="match status" value="1"/>
</dbReference>
<evidence type="ECO:0000256" key="2">
    <source>
        <dbReference type="ARBA" id="ARBA00001946"/>
    </source>
</evidence>
<dbReference type="GO" id="GO:0046872">
    <property type="term" value="F:metal ion binding"/>
    <property type="evidence" value="ECO:0007669"/>
    <property type="project" value="UniProtKB-KW"/>
</dbReference>
<evidence type="ECO:0000256" key="1">
    <source>
        <dbReference type="ARBA" id="ARBA00001936"/>
    </source>
</evidence>
<comment type="cofactor">
    <cofactor evidence="1">
        <name>Mn(2+)</name>
        <dbReference type="ChEBI" id="CHEBI:29035"/>
    </cofactor>
</comment>
<dbReference type="Proteomes" id="UP000550729">
    <property type="component" value="Unassembled WGS sequence"/>
</dbReference>
<keyword evidence="6" id="KW-0460">Magnesium</keyword>
<dbReference type="SUPFAM" id="SSF55811">
    <property type="entry name" value="Nudix"/>
    <property type="match status" value="1"/>
</dbReference>
<sequence length="202" mass="22367">MALITRAQASDRLTAWRRRSIDNSDGRLRASAVAVTVVHRDGVAGIWVLKRPDSMRNHAAQFALPGGRLDPGEMPVDAALRELHEELGIELGADAVLGVLDDYETRSGYLMTPVVCWVDDDPDITPNPDEVAHVFFVTFDDLRKAPRFLSIPESDRPVIQLPIANALVHAPTAAVIYQFAEVVLAGRDTRVHDLEQPVFAWR</sequence>
<dbReference type="RefSeq" id="WP_170194024.1">
    <property type="nucleotide sequence ID" value="NZ_JABBNB010000008.1"/>
</dbReference>
<reference evidence="10 11" key="1">
    <citation type="submission" date="2020-04" db="EMBL/GenBank/DDBJ databases">
        <title>Gordonia sp. nov. TBRC 11910.</title>
        <authorList>
            <person name="Suriyachadkun C."/>
        </authorList>
    </citation>
    <scope>NUCLEOTIDE SEQUENCE [LARGE SCALE GENOMIC DNA]</scope>
    <source>
        <strain evidence="10 11">TBRC 11910</strain>
    </source>
</reference>
<evidence type="ECO:0000256" key="4">
    <source>
        <dbReference type="ARBA" id="ARBA00022723"/>
    </source>
</evidence>
<dbReference type="InterPro" id="IPR000086">
    <property type="entry name" value="NUDIX_hydrolase_dom"/>
</dbReference>
<feature type="domain" description="Nudix hydrolase" evidence="9">
    <location>
        <begin position="28"/>
        <end position="159"/>
    </location>
</feature>
<keyword evidence="5 8" id="KW-0378">Hydrolase</keyword>
<protein>
    <submittedName>
        <fullName evidence="10">CoA pyrophosphatase</fullName>
    </submittedName>
</protein>
<dbReference type="GO" id="GO:0010945">
    <property type="term" value="F:coenzyme A diphosphatase activity"/>
    <property type="evidence" value="ECO:0007669"/>
    <property type="project" value="InterPro"/>
</dbReference>
<evidence type="ECO:0000256" key="6">
    <source>
        <dbReference type="ARBA" id="ARBA00022842"/>
    </source>
</evidence>
<dbReference type="PANTHER" id="PTHR12992">
    <property type="entry name" value="NUDIX HYDROLASE"/>
    <property type="match status" value="1"/>
</dbReference>
<gene>
    <name evidence="10" type="ORF">HH308_09875</name>
</gene>
<dbReference type="InterPro" id="IPR020084">
    <property type="entry name" value="NUDIX_hydrolase_CS"/>
</dbReference>
<evidence type="ECO:0000256" key="5">
    <source>
        <dbReference type="ARBA" id="ARBA00022801"/>
    </source>
</evidence>
<dbReference type="InterPro" id="IPR045121">
    <property type="entry name" value="CoAse"/>
</dbReference>
<dbReference type="CDD" id="cd03426">
    <property type="entry name" value="NUDIX_CoAse_Nudt7"/>
    <property type="match status" value="1"/>
</dbReference>
<dbReference type="InterPro" id="IPR020476">
    <property type="entry name" value="Nudix_hydrolase"/>
</dbReference>
<dbReference type="InterPro" id="IPR015797">
    <property type="entry name" value="NUDIX_hydrolase-like_dom_sf"/>
</dbReference>
<dbReference type="Gene3D" id="3.90.79.10">
    <property type="entry name" value="Nucleoside Triphosphate Pyrophosphohydrolase"/>
    <property type="match status" value="1"/>
</dbReference>
<dbReference type="PROSITE" id="PS51462">
    <property type="entry name" value="NUDIX"/>
    <property type="match status" value="1"/>
</dbReference>
<keyword evidence="7" id="KW-0464">Manganese</keyword>
<keyword evidence="4" id="KW-0479">Metal-binding</keyword>
<evidence type="ECO:0000313" key="10">
    <source>
        <dbReference type="EMBL" id="NMO01519.1"/>
    </source>
</evidence>
<evidence type="ECO:0000313" key="11">
    <source>
        <dbReference type="Proteomes" id="UP000550729"/>
    </source>
</evidence>
<organism evidence="10 11">
    <name type="scientific">Gordonia asplenii</name>
    <dbReference type="NCBI Taxonomy" id="2725283"/>
    <lineage>
        <taxon>Bacteria</taxon>
        <taxon>Bacillati</taxon>
        <taxon>Actinomycetota</taxon>
        <taxon>Actinomycetes</taxon>
        <taxon>Mycobacteriales</taxon>
        <taxon>Gordoniaceae</taxon>
        <taxon>Gordonia</taxon>
    </lineage>
</organism>
<name>A0A848KTM1_9ACTN</name>
<dbReference type="AlphaFoldDB" id="A0A848KTM1"/>
<dbReference type="PANTHER" id="PTHR12992:SF11">
    <property type="entry name" value="MITOCHONDRIAL COENZYME A DIPHOSPHATASE NUDT8"/>
    <property type="match status" value="1"/>
</dbReference>
<evidence type="ECO:0000259" key="9">
    <source>
        <dbReference type="PROSITE" id="PS51462"/>
    </source>
</evidence>
<dbReference type="PRINTS" id="PR00502">
    <property type="entry name" value="NUDIXFAMILY"/>
</dbReference>
<comment type="similarity">
    <text evidence="3 8">Belongs to the Nudix hydrolase family.</text>
</comment>
<accession>A0A848KTM1</accession>
<evidence type="ECO:0000256" key="7">
    <source>
        <dbReference type="ARBA" id="ARBA00023211"/>
    </source>
</evidence>
<comment type="caution">
    <text evidence="10">The sequence shown here is derived from an EMBL/GenBank/DDBJ whole genome shotgun (WGS) entry which is preliminary data.</text>
</comment>